<evidence type="ECO:0000259" key="3">
    <source>
        <dbReference type="PROSITE" id="PS51686"/>
    </source>
</evidence>
<dbReference type="Proteomes" id="UP000271098">
    <property type="component" value="Unassembled WGS sequence"/>
</dbReference>
<dbReference type="InterPro" id="IPR023267">
    <property type="entry name" value="RCMT"/>
</dbReference>
<evidence type="ECO:0000256" key="1">
    <source>
        <dbReference type="PROSITE-ProRule" id="PRU01023"/>
    </source>
</evidence>
<keyword evidence="5" id="KW-1185">Reference proteome</keyword>
<dbReference type="WBParaSite" id="GPUH_0000109501-mRNA-1">
    <property type="protein sequence ID" value="GPUH_0000109501-mRNA-1"/>
    <property type="gene ID" value="GPUH_0000109501"/>
</dbReference>
<comment type="similarity">
    <text evidence="1">Belongs to the class I-like SAM-binding methyltransferase superfamily. RsmB/NOP family.</text>
</comment>
<dbReference type="Gene3D" id="3.40.50.150">
    <property type="entry name" value="Vaccinia Virus protein VP39"/>
    <property type="match status" value="1"/>
</dbReference>
<sequence length="380" mass="43554">MVYSTCSLNPVEDEAVIASLLRSADGALELVDVSEQLPELKRKPGLSNKFEDIDSEQRRSFTSSMFPPNEEEMQKFHLERCFRVLPHMQDTGGFFIAVLKKTKALNDNQLKQAFRMPPVKRRKTFKEDPFVFLEKDDARWKDIASYYGISEAFPYENLLGRTIEIDKKRTLYFVNSAVKRFLLDNQDKVKVINAGIRMFGRVENKFNLCRFRMAQDGVRTILPFMEKRVVEIDVEDMCNILKTDNGNENFPREKLKCDQKLNGICAGSIVLVTEFNSVKQVICAWLGAKSLAPYVSKEERIHALRLLGCDTSDFEKVMWTKRQSKALRNREEAEKRRNLEQADIATTEETNLVSTSTAELDGKMVVEEQSAEDEVSSGGK</sequence>
<protein>
    <submittedName>
        <fullName evidence="6">SAM_MT_RSMB_NOP domain-containing protein</fullName>
    </submittedName>
</protein>
<evidence type="ECO:0000313" key="6">
    <source>
        <dbReference type="WBParaSite" id="GPUH_0000109501-mRNA-1"/>
    </source>
</evidence>
<dbReference type="EMBL" id="UYRT01001219">
    <property type="protein sequence ID" value="VDK29367.1"/>
    <property type="molecule type" value="Genomic_DNA"/>
</dbReference>
<feature type="region of interest" description="Disordered" evidence="2">
    <location>
        <begin position="326"/>
        <end position="380"/>
    </location>
</feature>
<keyword evidence="1" id="KW-0694">RNA-binding</keyword>
<dbReference type="GO" id="GO:0005737">
    <property type="term" value="C:cytoplasm"/>
    <property type="evidence" value="ECO:0007669"/>
    <property type="project" value="TreeGrafter"/>
</dbReference>
<keyword evidence="1" id="KW-0808">Transferase</keyword>
<dbReference type="InterPro" id="IPR057286">
    <property type="entry name" value="PUA_NSUN2"/>
</dbReference>
<evidence type="ECO:0000313" key="4">
    <source>
        <dbReference type="EMBL" id="VDK29367.1"/>
    </source>
</evidence>
<dbReference type="GO" id="GO:0000049">
    <property type="term" value="F:tRNA binding"/>
    <property type="evidence" value="ECO:0007669"/>
    <property type="project" value="TreeGrafter"/>
</dbReference>
<evidence type="ECO:0000256" key="2">
    <source>
        <dbReference type="SAM" id="MobiDB-lite"/>
    </source>
</evidence>
<reference evidence="4 5" key="2">
    <citation type="submission" date="2018-11" db="EMBL/GenBank/DDBJ databases">
        <authorList>
            <consortium name="Pathogen Informatics"/>
        </authorList>
    </citation>
    <scope>NUCLEOTIDE SEQUENCE [LARGE SCALE GENOMIC DNA]</scope>
</reference>
<dbReference type="SUPFAM" id="SSF53335">
    <property type="entry name" value="S-adenosyl-L-methionine-dependent methyltransferases"/>
    <property type="match status" value="1"/>
</dbReference>
<dbReference type="InterPro" id="IPR001678">
    <property type="entry name" value="MeTrfase_RsmB-F_NOP2_dom"/>
</dbReference>
<keyword evidence="1" id="KW-0489">Methyltransferase</keyword>
<feature type="compositionally biased region" description="Basic and acidic residues" evidence="2">
    <location>
        <begin position="328"/>
        <end position="340"/>
    </location>
</feature>
<dbReference type="PROSITE" id="PS51686">
    <property type="entry name" value="SAM_MT_RSMB_NOP"/>
    <property type="match status" value="1"/>
</dbReference>
<dbReference type="Pfam" id="PF25376">
    <property type="entry name" value="Pre-PUA_NSUN2"/>
    <property type="match status" value="1"/>
</dbReference>
<reference evidence="6" key="1">
    <citation type="submission" date="2016-06" db="UniProtKB">
        <authorList>
            <consortium name="WormBaseParasite"/>
        </authorList>
    </citation>
    <scope>IDENTIFICATION</scope>
</reference>
<dbReference type="PANTHER" id="PTHR22808">
    <property type="entry name" value="NCL1 YEAST -RELATED NOL1/NOP2/FMU SUN DOMAIN-CONTAINING"/>
    <property type="match status" value="1"/>
</dbReference>
<dbReference type="GO" id="GO:0005634">
    <property type="term" value="C:nucleus"/>
    <property type="evidence" value="ECO:0007669"/>
    <property type="project" value="TreeGrafter"/>
</dbReference>
<dbReference type="GO" id="GO:0030488">
    <property type="term" value="P:tRNA methylation"/>
    <property type="evidence" value="ECO:0007669"/>
    <property type="project" value="TreeGrafter"/>
</dbReference>
<organism evidence="6">
    <name type="scientific">Gongylonema pulchrum</name>
    <dbReference type="NCBI Taxonomy" id="637853"/>
    <lineage>
        <taxon>Eukaryota</taxon>
        <taxon>Metazoa</taxon>
        <taxon>Ecdysozoa</taxon>
        <taxon>Nematoda</taxon>
        <taxon>Chromadorea</taxon>
        <taxon>Rhabditida</taxon>
        <taxon>Spirurina</taxon>
        <taxon>Spiruromorpha</taxon>
        <taxon>Spiruroidea</taxon>
        <taxon>Gongylonematidae</taxon>
        <taxon>Gongylonema</taxon>
    </lineage>
</organism>
<name>A0A183CXA4_9BILA</name>
<feature type="domain" description="SAM-dependent MTase RsmB/NOP-type" evidence="3">
    <location>
        <begin position="1"/>
        <end position="102"/>
    </location>
</feature>
<dbReference type="OrthoDB" id="6093671at2759"/>
<feature type="active site" description="Nucleophile" evidence="1">
    <location>
        <position position="6"/>
    </location>
</feature>
<gene>
    <name evidence="4" type="ORF">GPUH_LOCUS1095</name>
</gene>
<dbReference type="InterPro" id="IPR057285">
    <property type="entry name" value="Pre-PUA_NSUN2"/>
</dbReference>
<dbReference type="AlphaFoldDB" id="A0A183CXA4"/>
<proteinExistence type="inferred from homology"/>
<dbReference type="PANTHER" id="PTHR22808:SF1">
    <property type="entry name" value="RNA CYTOSINE-C(5)-METHYLTRANSFERASE NSUN2-RELATED"/>
    <property type="match status" value="1"/>
</dbReference>
<keyword evidence="1" id="KW-0949">S-adenosyl-L-methionine</keyword>
<evidence type="ECO:0000313" key="5">
    <source>
        <dbReference type="Proteomes" id="UP000271098"/>
    </source>
</evidence>
<accession>A0A183CXA4</accession>
<feature type="compositionally biased region" description="Acidic residues" evidence="2">
    <location>
        <begin position="369"/>
        <end position="380"/>
    </location>
</feature>
<feature type="compositionally biased region" description="Polar residues" evidence="2">
    <location>
        <begin position="347"/>
        <end position="358"/>
    </location>
</feature>
<dbReference type="GO" id="GO:0016428">
    <property type="term" value="F:tRNA (cytidine-5-)-methyltransferase activity"/>
    <property type="evidence" value="ECO:0007669"/>
    <property type="project" value="TreeGrafter"/>
</dbReference>
<dbReference type="InterPro" id="IPR029063">
    <property type="entry name" value="SAM-dependent_MTases_sf"/>
</dbReference>
<dbReference type="Pfam" id="PF25378">
    <property type="entry name" value="PUA_NSUN2"/>
    <property type="match status" value="1"/>
</dbReference>
<comment type="caution">
    <text evidence="1">Lacks conserved residue(s) required for the propagation of feature annotation.</text>
</comment>